<keyword evidence="2" id="KW-1185">Reference proteome</keyword>
<name>A0A7X0AXD9_9PROT</name>
<dbReference type="Proteomes" id="UP000539175">
    <property type="component" value="Unassembled WGS sequence"/>
</dbReference>
<sequence length="116" mass="12250">MRARILMLAGVTRRDRHQATTAVIDAITDAGGWLADSTRFSNIAITLRFTIPAGSLAGWGAALAAAGVVLDDESRASLVDRGQTARDPDVEVTAALSLTFIHNEPDLRQEVPAVPG</sequence>
<protein>
    <submittedName>
        <fullName evidence="1">Uncharacterized protein</fullName>
    </submittedName>
</protein>
<reference evidence="1 2" key="1">
    <citation type="submission" date="2020-08" db="EMBL/GenBank/DDBJ databases">
        <title>Genomic Encyclopedia of Type Strains, Phase IV (KMG-IV): sequencing the most valuable type-strain genomes for metagenomic binning, comparative biology and taxonomic classification.</title>
        <authorList>
            <person name="Goeker M."/>
        </authorList>
    </citation>
    <scope>NUCLEOTIDE SEQUENCE [LARGE SCALE GENOMIC DNA]</scope>
    <source>
        <strain evidence="1 2">DSM 22198</strain>
    </source>
</reference>
<gene>
    <name evidence="1" type="ORF">FHS74_002373</name>
</gene>
<organism evidence="1 2">
    <name type="scientific">Nitrospirillum iridis</name>
    <dbReference type="NCBI Taxonomy" id="765888"/>
    <lineage>
        <taxon>Bacteria</taxon>
        <taxon>Pseudomonadati</taxon>
        <taxon>Pseudomonadota</taxon>
        <taxon>Alphaproteobacteria</taxon>
        <taxon>Rhodospirillales</taxon>
        <taxon>Azospirillaceae</taxon>
        <taxon>Nitrospirillum</taxon>
    </lineage>
</organism>
<dbReference type="EMBL" id="JACIIZ010000006">
    <property type="protein sequence ID" value="MBB6251813.1"/>
    <property type="molecule type" value="Genomic_DNA"/>
</dbReference>
<accession>A0A7X0AXD9</accession>
<evidence type="ECO:0000313" key="1">
    <source>
        <dbReference type="EMBL" id="MBB6251813.1"/>
    </source>
</evidence>
<dbReference type="RefSeq" id="WP_184800618.1">
    <property type="nucleotide sequence ID" value="NZ_JACIIZ010000006.1"/>
</dbReference>
<dbReference type="AlphaFoldDB" id="A0A7X0AXD9"/>
<comment type="caution">
    <text evidence="1">The sequence shown here is derived from an EMBL/GenBank/DDBJ whole genome shotgun (WGS) entry which is preliminary data.</text>
</comment>
<evidence type="ECO:0000313" key="2">
    <source>
        <dbReference type="Proteomes" id="UP000539175"/>
    </source>
</evidence>
<proteinExistence type="predicted"/>